<gene>
    <name evidence="2" type="ORF">GCM10010196_17740</name>
</gene>
<dbReference type="Pfam" id="PF12688">
    <property type="entry name" value="TPR_5"/>
    <property type="match status" value="1"/>
</dbReference>
<reference evidence="2" key="2">
    <citation type="submission" date="2020-09" db="EMBL/GenBank/DDBJ databases">
        <authorList>
            <person name="Sun Q."/>
            <person name="Ohkuma M."/>
        </authorList>
    </citation>
    <scope>NUCLEOTIDE SEQUENCE</scope>
    <source>
        <strain evidence="2">JCM 3346</strain>
    </source>
</reference>
<proteinExistence type="predicted"/>
<keyword evidence="3" id="KW-1185">Reference proteome</keyword>
<dbReference type="SUPFAM" id="SSF48452">
    <property type="entry name" value="TPR-like"/>
    <property type="match status" value="1"/>
</dbReference>
<comment type="caution">
    <text evidence="2">The sequence shown here is derived from an EMBL/GenBank/DDBJ whole genome shotgun (WGS) entry which is preliminary data.</text>
</comment>
<name>A0A918FD79_AGRME</name>
<protein>
    <recommendedName>
        <fullName evidence="1">Tetratrico peptide repeat group 5 domain-containing protein</fullName>
    </recommendedName>
</protein>
<dbReference type="Proteomes" id="UP000610303">
    <property type="component" value="Unassembled WGS sequence"/>
</dbReference>
<evidence type="ECO:0000259" key="1">
    <source>
        <dbReference type="Pfam" id="PF12688"/>
    </source>
</evidence>
<dbReference type="AlphaFoldDB" id="A0A918FD79"/>
<dbReference type="EMBL" id="BMRJ01000001">
    <property type="protein sequence ID" value="GGR24368.1"/>
    <property type="molecule type" value="Genomic_DNA"/>
</dbReference>
<sequence>MTAADWQDTVDAVWADADVLGDAEVIRRIDALAAELPGSDPRGAFEAAGARDAAGLEDEAVAGYRRALALGLAGRSRVEALIQLASTLRNLGRPSESLALLDEASADPHDLGDAVTAFRALALVDLGRERHAAAELVAALVPHLPQYRRSLAAYAAALGGDASSA</sequence>
<accession>A0A918FD79</accession>
<feature type="domain" description="Tetratrico peptide repeat group 5" evidence="1">
    <location>
        <begin position="43"/>
        <end position="158"/>
    </location>
</feature>
<evidence type="ECO:0000313" key="2">
    <source>
        <dbReference type="EMBL" id="GGR24368.1"/>
    </source>
</evidence>
<organism evidence="2 3">
    <name type="scientific">Agromyces mediolanus</name>
    <name type="common">Corynebacterium mediolanum</name>
    <dbReference type="NCBI Taxonomy" id="41986"/>
    <lineage>
        <taxon>Bacteria</taxon>
        <taxon>Bacillati</taxon>
        <taxon>Actinomycetota</taxon>
        <taxon>Actinomycetes</taxon>
        <taxon>Micrococcales</taxon>
        <taxon>Microbacteriaceae</taxon>
        <taxon>Agromyces</taxon>
    </lineage>
</organism>
<dbReference type="InterPro" id="IPR041656">
    <property type="entry name" value="TPR_5"/>
</dbReference>
<dbReference type="InterPro" id="IPR011990">
    <property type="entry name" value="TPR-like_helical_dom_sf"/>
</dbReference>
<reference evidence="2" key="1">
    <citation type="journal article" date="2014" name="Int. J. Syst. Evol. Microbiol.">
        <title>Complete genome sequence of Corynebacterium casei LMG S-19264T (=DSM 44701T), isolated from a smear-ripened cheese.</title>
        <authorList>
            <consortium name="US DOE Joint Genome Institute (JGI-PGF)"/>
            <person name="Walter F."/>
            <person name="Albersmeier A."/>
            <person name="Kalinowski J."/>
            <person name="Ruckert C."/>
        </authorList>
    </citation>
    <scope>NUCLEOTIDE SEQUENCE</scope>
    <source>
        <strain evidence="2">JCM 3346</strain>
    </source>
</reference>
<evidence type="ECO:0000313" key="3">
    <source>
        <dbReference type="Proteomes" id="UP000610303"/>
    </source>
</evidence>
<dbReference type="RefSeq" id="WP_189084857.1">
    <property type="nucleotide sequence ID" value="NZ_BMRJ01000001.1"/>
</dbReference>
<dbReference type="Gene3D" id="1.25.40.10">
    <property type="entry name" value="Tetratricopeptide repeat domain"/>
    <property type="match status" value="1"/>
</dbReference>